<evidence type="ECO:0000313" key="3">
    <source>
        <dbReference type="Proteomes" id="UP000332933"/>
    </source>
</evidence>
<dbReference type="AlphaFoldDB" id="A0A485LDN3"/>
<proteinExistence type="predicted"/>
<evidence type="ECO:0000313" key="2">
    <source>
        <dbReference type="EMBL" id="VFT96572.1"/>
    </source>
</evidence>
<protein>
    <submittedName>
        <fullName evidence="2">Aste57867_19874 protein</fullName>
    </submittedName>
</protein>
<sequence>MQHAADILKVATSTLDALFLLDQVNKNQLVTWRDFSFHMFQCGVPMLDRVFATFSCLLQDGPPRQALQQHCLSHATAHCQFDIVHCLVRDMDVGIVRRVFAEESQNSRRAMERAFRQRKVAAIELLQVYGVPVADEHFKKALYHGLWVSKLAQWLQDKPRDKNDWFAWLAYRQGGRVVVMGELLVFIARTEKGLGEFTQLYSTWVTLVDNATVKNRVCCQCSGLLVKMAQAPSRQYFRAPKRTTPSWSMMTQTSESVAMTV</sequence>
<accession>A0A485LDN3</accession>
<dbReference type="EMBL" id="VJMH01006719">
    <property type="protein sequence ID" value="KAF0688504.1"/>
    <property type="molecule type" value="Genomic_DNA"/>
</dbReference>
<reference evidence="1" key="2">
    <citation type="submission" date="2019-06" db="EMBL/GenBank/DDBJ databases">
        <title>Genomics analysis of Aphanomyces spp. identifies a new class of oomycete effector associated with host adaptation.</title>
        <authorList>
            <person name="Gaulin E."/>
        </authorList>
    </citation>
    <scope>NUCLEOTIDE SEQUENCE</scope>
    <source>
        <strain evidence="1">CBS 578.67</strain>
    </source>
</reference>
<evidence type="ECO:0000313" key="1">
    <source>
        <dbReference type="EMBL" id="KAF0688504.1"/>
    </source>
</evidence>
<dbReference type="Proteomes" id="UP000332933">
    <property type="component" value="Unassembled WGS sequence"/>
</dbReference>
<name>A0A485LDN3_9STRA</name>
<dbReference type="EMBL" id="CAADRA010006742">
    <property type="protein sequence ID" value="VFT96572.1"/>
    <property type="molecule type" value="Genomic_DNA"/>
</dbReference>
<reference evidence="2 3" key="1">
    <citation type="submission" date="2019-03" db="EMBL/GenBank/DDBJ databases">
        <authorList>
            <person name="Gaulin E."/>
            <person name="Dumas B."/>
        </authorList>
    </citation>
    <scope>NUCLEOTIDE SEQUENCE [LARGE SCALE GENOMIC DNA]</scope>
    <source>
        <strain evidence="2">CBS 568.67</strain>
    </source>
</reference>
<organism evidence="2 3">
    <name type="scientific">Aphanomyces stellatus</name>
    <dbReference type="NCBI Taxonomy" id="120398"/>
    <lineage>
        <taxon>Eukaryota</taxon>
        <taxon>Sar</taxon>
        <taxon>Stramenopiles</taxon>
        <taxon>Oomycota</taxon>
        <taxon>Saprolegniomycetes</taxon>
        <taxon>Saprolegniales</taxon>
        <taxon>Verrucalvaceae</taxon>
        <taxon>Aphanomyces</taxon>
    </lineage>
</organism>
<gene>
    <name evidence="2" type="primary">Aste57867_19874</name>
    <name evidence="1" type="ORF">As57867_019808</name>
    <name evidence="2" type="ORF">ASTE57867_19874</name>
</gene>
<keyword evidence="3" id="KW-1185">Reference proteome</keyword>